<dbReference type="InterPro" id="IPR025351">
    <property type="entry name" value="Pvc16_N"/>
</dbReference>
<dbReference type="Pfam" id="PF14065">
    <property type="entry name" value="Pvc16_N"/>
    <property type="match status" value="1"/>
</dbReference>
<organism evidence="3 4">
    <name type="scientific">Actinophytocola glycyrrhizae</name>
    <dbReference type="NCBI Taxonomy" id="2044873"/>
    <lineage>
        <taxon>Bacteria</taxon>
        <taxon>Bacillati</taxon>
        <taxon>Actinomycetota</taxon>
        <taxon>Actinomycetes</taxon>
        <taxon>Pseudonocardiales</taxon>
        <taxon>Pseudonocardiaceae</taxon>
    </lineage>
</organism>
<evidence type="ECO:0000313" key="3">
    <source>
        <dbReference type="EMBL" id="MFC4854576.1"/>
    </source>
</evidence>
<protein>
    <submittedName>
        <fullName evidence="3">Pvc16 family protein</fullName>
    </submittedName>
</protein>
<accession>A0ABV9S1Q8</accession>
<comment type="caution">
    <text evidence="3">The sequence shown here is derived from an EMBL/GenBank/DDBJ whole genome shotgun (WGS) entry which is preliminary data.</text>
</comment>
<feature type="compositionally biased region" description="Basic and acidic residues" evidence="1">
    <location>
        <begin position="179"/>
        <end position="193"/>
    </location>
</feature>
<evidence type="ECO:0000256" key="1">
    <source>
        <dbReference type="SAM" id="MobiDB-lite"/>
    </source>
</evidence>
<keyword evidence="4" id="KW-1185">Reference proteome</keyword>
<dbReference type="Proteomes" id="UP001595859">
    <property type="component" value="Unassembled WGS sequence"/>
</dbReference>
<feature type="domain" description="Pvc16 N-terminal" evidence="2">
    <location>
        <begin position="8"/>
        <end position="179"/>
    </location>
</feature>
<gene>
    <name evidence="3" type="ORF">ACFPCV_13780</name>
</gene>
<sequence>MLADIASSLRAWLASELPPGTGIGFDPLGVVAGIERRPSGAGLVNVFLYAVSEDLEGLAGTRVRVVDEDGRVAGTVSPIRTYQLSFLVTAWAADTNEELELLGAVIGAHAERDSLSGDHLRGGLVHIDTALPMRLGWAPTAHAAEVWSAIGTSMRTSLVLTVSAPALPQRVRQVAPPVRTRELDVHDLTRSRDAAPSAGSRRRRQRPTIVEH</sequence>
<dbReference type="EMBL" id="JBHSIS010000006">
    <property type="protein sequence ID" value="MFC4854576.1"/>
    <property type="molecule type" value="Genomic_DNA"/>
</dbReference>
<dbReference type="RefSeq" id="WP_378056508.1">
    <property type="nucleotide sequence ID" value="NZ_JBHSIS010000006.1"/>
</dbReference>
<feature type="region of interest" description="Disordered" evidence="1">
    <location>
        <begin position="176"/>
        <end position="212"/>
    </location>
</feature>
<evidence type="ECO:0000259" key="2">
    <source>
        <dbReference type="Pfam" id="PF14065"/>
    </source>
</evidence>
<proteinExistence type="predicted"/>
<reference evidence="4" key="1">
    <citation type="journal article" date="2019" name="Int. J. Syst. Evol. Microbiol.">
        <title>The Global Catalogue of Microorganisms (GCM) 10K type strain sequencing project: providing services to taxonomists for standard genome sequencing and annotation.</title>
        <authorList>
            <consortium name="The Broad Institute Genomics Platform"/>
            <consortium name="The Broad Institute Genome Sequencing Center for Infectious Disease"/>
            <person name="Wu L."/>
            <person name="Ma J."/>
        </authorList>
    </citation>
    <scope>NUCLEOTIDE SEQUENCE [LARGE SCALE GENOMIC DNA]</scope>
    <source>
        <strain evidence="4">ZS-22-S1</strain>
    </source>
</reference>
<evidence type="ECO:0000313" key="4">
    <source>
        <dbReference type="Proteomes" id="UP001595859"/>
    </source>
</evidence>
<name>A0ABV9S1Q8_9PSEU</name>